<organism evidence="8 9">
    <name type="scientific">Romanomermis culicivorax</name>
    <name type="common">Nematode worm</name>
    <dbReference type="NCBI Taxonomy" id="13658"/>
    <lineage>
        <taxon>Eukaryota</taxon>
        <taxon>Metazoa</taxon>
        <taxon>Ecdysozoa</taxon>
        <taxon>Nematoda</taxon>
        <taxon>Enoplea</taxon>
        <taxon>Dorylaimia</taxon>
        <taxon>Mermithida</taxon>
        <taxon>Mermithoidea</taxon>
        <taxon>Mermithidae</taxon>
        <taxon>Romanomermis</taxon>
    </lineage>
</organism>
<dbReference type="CDD" id="cd17997">
    <property type="entry name" value="DEXHc_SMARCA1_SMARCA5"/>
    <property type="match status" value="1"/>
</dbReference>
<evidence type="ECO:0000313" key="8">
    <source>
        <dbReference type="Proteomes" id="UP000887565"/>
    </source>
</evidence>
<dbReference type="InterPro" id="IPR000330">
    <property type="entry name" value="SNF2_N"/>
</dbReference>
<feature type="region of interest" description="Disordered" evidence="6">
    <location>
        <begin position="1"/>
        <end position="54"/>
    </location>
</feature>
<proteinExistence type="predicted"/>
<keyword evidence="8" id="KW-1185">Reference proteome</keyword>
<feature type="domain" description="Helicase ATP-binding" evidence="7">
    <location>
        <begin position="160"/>
        <end position="325"/>
    </location>
</feature>
<name>A0A915IWU9_ROMCU</name>
<sequence length="369" mass="42300">MNKLDDEAADMQDTKQDIVDESPDEDAETEEEEKSSDSRSTRRDEAPVDEDSIKRFERLLQKTEIYSHFVSTGDVGSAKPPKSPLKIKNLDNKDSSERSNSRQAAAVGDHRHRKTEKEEDEELLNESKRKEVTICFEASPWYIKNGTMRDYQIRGLNWMISLQENGINGILADEMGLGKTLQTVSLLGYMKHYKNQGSPHLVICPKSTVKNWANECAKWCPTLRVVVLIGYQDERAEIIKSKILPGDWDVLITSYENVLAEKATLKKFHWRYIVIDEAHRIKNENSKLSEIVRTLKSHNRLLLSGTPLQNNLHELWALLNFLLPDVFGSSDDFDAWFNVNNCLGDDTLVTRLHRVRFSVALRKNNRIAA</sequence>
<dbReference type="PROSITE" id="PS51192">
    <property type="entry name" value="HELICASE_ATP_BIND_1"/>
    <property type="match status" value="1"/>
</dbReference>
<dbReference type="OMA" id="ANECAKW"/>
<dbReference type="Proteomes" id="UP000887565">
    <property type="component" value="Unplaced"/>
</dbReference>
<dbReference type="GO" id="GO:0005524">
    <property type="term" value="F:ATP binding"/>
    <property type="evidence" value="ECO:0007669"/>
    <property type="project" value="UniProtKB-KW"/>
</dbReference>
<protein>
    <submittedName>
        <fullName evidence="9">Helicase ATP-binding domain-containing protein</fullName>
    </submittedName>
</protein>
<dbReference type="AlphaFoldDB" id="A0A915IWU9"/>
<keyword evidence="2" id="KW-0547">Nucleotide-binding</keyword>
<dbReference type="InterPro" id="IPR044754">
    <property type="entry name" value="Isw1/2_DEXHc"/>
</dbReference>
<dbReference type="GO" id="GO:0045944">
    <property type="term" value="P:positive regulation of transcription by RNA polymerase II"/>
    <property type="evidence" value="ECO:0007669"/>
    <property type="project" value="UniProtKB-ARBA"/>
</dbReference>
<dbReference type="Gene3D" id="3.40.50.10810">
    <property type="entry name" value="Tandem AAA-ATPase domain"/>
    <property type="match status" value="1"/>
</dbReference>
<dbReference type="InterPro" id="IPR027417">
    <property type="entry name" value="P-loop_NTPase"/>
</dbReference>
<dbReference type="GO" id="GO:0006325">
    <property type="term" value="P:chromatin organization"/>
    <property type="evidence" value="ECO:0007669"/>
    <property type="project" value="UniProtKB-KW"/>
</dbReference>
<feature type="compositionally biased region" description="Basic and acidic residues" evidence="6">
    <location>
        <begin position="35"/>
        <end position="54"/>
    </location>
</feature>
<feature type="compositionally biased region" description="Basic and acidic residues" evidence="6">
    <location>
        <begin position="1"/>
        <end position="18"/>
    </location>
</feature>
<dbReference type="FunFam" id="3.40.50.10810:FF:000002">
    <property type="entry name" value="ISWI chromatin-remodeling complex ATPase CHR11 isoform A"/>
    <property type="match status" value="1"/>
</dbReference>
<evidence type="ECO:0000256" key="6">
    <source>
        <dbReference type="SAM" id="MobiDB-lite"/>
    </source>
</evidence>
<feature type="compositionally biased region" description="Acidic residues" evidence="6">
    <location>
        <begin position="19"/>
        <end position="34"/>
    </location>
</feature>
<feature type="region of interest" description="Disordered" evidence="6">
    <location>
        <begin position="72"/>
        <end position="124"/>
    </location>
</feature>
<evidence type="ECO:0000256" key="1">
    <source>
        <dbReference type="ARBA" id="ARBA00022737"/>
    </source>
</evidence>
<accession>A0A915IWU9</accession>
<dbReference type="SMART" id="SM00487">
    <property type="entry name" value="DEXDc"/>
    <property type="match status" value="1"/>
</dbReference>
<dbReference type="GO" id="GO:0000785">
    <property type="term" value="C:chromatin"/>
    <property type="evidence" value="ECO:0007669"/>
    <property type="project" value="UniProtKB-ARBA"/>
</dbReference>
<feature type="compositionally biased region" description="Basic and acidic residues" evidence="6">
    <location>
        <begin position="88"/>
        <end position="100"/>
    </location>
</feature>
<evidence type="ECO:0000313" key="9">
    <source>
        <dbReference type="WBParaSite" id="nRc.2.0.1.t17885-RA"/>
    </source>
</evidence>
<reference evidence="9" key="1">
    <citation type="submission" date="2022-11" db="UniProtKB">
        <authorList>
            <consortium name="WormBaseParasite"/>
        </authorList>
    </citation>
    <scope>IDENTIFICATION</scope>
</reference>
<dbReference type="PANTHER" id="PTHR10799">
    <property type="entry name" value="SNF2/RAD54 HELICASE FAMILY"/>
    <property type="match status" value="1"/>
</dbReference>
<dbReference type="GO" id="GO:0004386">
    <property type="term" value="F:helicase activity"/>
    <property type="evidence" value="ECO:0007669"/>
    <property type="project" value="UniProtKB-KW"/>
</dbReference>
<keyword evidence="5" id="KW-0156">Chromatin regulator</keyword>
<evidence type="ECO:0000256" key="3">
    <source>
        <dbReference type="ARBA" id="ARBA00022806"/>
    </source>
</evidence>
<keyword evidence="3" id="KW-0378">Hydrolase</keyword>
<evidence type="ECO:0000259" key="7">
    <source>
        <dbReference type="PROSITE" id="PS51192"/>
    </source>
</evidence>
<evidence type="ECO:0000256" key="5">
    <source>
        <dbReference type="ARBA" id="ARBA00022853"/>
    </source>
</evidence>
<evidence type="ECO:0000256" key="4">
    <source>
        <dbReference type="ARBA" id="ARBA00022840"/>
    </source>
</evidence>
<dbReference type="WBParaSite" id="nRc.2.0.1.t17885-RA">
    <property type="protein sequence ID" value="nRc.2.0.1.t17885-RA"/>
    <property type="gene ID" value="nRc.2.0.1.g17885"/>
</dbReference>
<evidence type="ECO:0000256" key="2">
    <source>
        <dbReference type="ARBA" id="ARBA00022741"/>
    </source>
</evidence>
<dbReference type="SUPFAM" id="SSF52540">
    <property type="entry name" value="P-loop containing nucleoside triphosphate hydrolases"/>
    <property type="match status" value="1"/>
</dbReference>
<keyword evidence="1" id="KW-0677">Repeat</keyword>
<keyword evidence="3" id="KW-0347">Helicase</keyword>
<keyword evidence="4" id="KW-0067">ATP-binding</keyword>
<dbReference type="InterPro" id="IPR014001">
    <property type="entry name" value="Helicase_ATP-bd"/>
</dbReference>
<dbReference type="Pfam" id="PF00176">
    <property type="entry name" value="SNF2-rel_dom"/>
    <property type="match status" value="1"/>
</dbReference>
<dbReference type="InterPro" id="IPR038718">
    <property type="entry name" value="SNF2-like_sf"/>
</dbReference>